<evidence type="ECO:0000313" key="5">
    <source>
        <dbReference type="Proteomes" id="UP000317650"/>
    </source>
</evidence>
<dbReference type="InterPro" id="IPR056605">
    <property type="entry name" value="LTI65_LTI78_N"/>
</dbReference>
<feature type="compositionally biased region" description="Basic and acidic residues" evidence="1">
    <location>
        <begin position="255"/>
        <end position="270"/>
    </location>
</feature>
<gene>
    <name evidence="4" type="ORF">C4D60_Mb06t34210</name>
</gene>
<organism evidence="4 5">
    <name type="scientific">Musa balbisiana</name>
    <name type="common">Banana</name>
    <dbReference type="NCBI Taxonomy" id="52838"/>
    <lineage>
        <taxon>Eukaryota</taxon>
        <taxon>Viridiplantae</taxon>
        <taxon>Streptophyta</taxon>
        <taxon>Embryophyta</taxon>
        <taxon>Tracheophyta</taxon>
        <taxon>Spermatophyta</taxon>
        <taxon>Magnoliopsida</taxon>
        <taxon>Liliopsida</taxon>
        <taxon>Zingiberales</taxon>
        <taxon>Musaceae</taxon>
        <taxon>Musa</taxon>
    </lineage>
</organism>
<protein>
    <submittedName>
        <fullName evidence="4">Uncharacterized protein</fullName>
    </submittedName>
</protein>
<feature type="compositionally biased region" description="Polar residues" evidence="1">
    <location>
        <begin position="417"/>
        <end position="426"/>
    </location>
</feature>
<accession>A0A4S8ISN9</accession>
<feature type="compositionally biased region" description="Acidic residues" evidence="1">
    <location>
        <begin position="245"/>
        <end position="254"/>
    </location>
</feature>
<dbReference type="GO" id="GO:0009737">
    <property type="term" value="P:response to abscisic acid"/>
    <property type="evidence" value="ECO:0007669"/>
    <property type="project" value="InterPro"/>
</dbReference>
<keyword evidence="5" id="KW-1185">Reference proteome</keyword>
<feature type="domain" description="LTI65/LTI78 N-terminal" evidence="3">
    <location>
        <begin position="151"/>
        <end position="216"/>
    </location>
</feature>
<dbReference type="PANTHER" id="PTHR33836:SF7">
    <property type="entry name" value="LOW-TEMPERATURE-INDUCED PROTEIN"/>
    <property type="match status" value="1"/>
</dbReference>
<feature type="domain" description="LTI65/LTI78 PGEED repeat" evidence="2">
    <location>
        <begin position="350"/>
        <end position="380"/>
    </location>
</feature>
<evidence type="ECO:0000256" key="1">
    <source>
        <dbReference type="SAM" id="MobiDB-lite"/>
    </source>
</evidence>
<feature type="region of interest" description="Disordered" evidence="1">
    <location>
        <begin position="219"/>
        <end position="282"/>
    </location>
</feature>
<evidence type="ECO:0000313" key="4">
    <source>
        <dbReference type="EMBL" id="THU51738.1"/>
    </source>
</evidence>
<feature type="compositionally biased region" description="Polar residues" evidence="1">
    <location>
        <begin position="228"/>
        <end position="244"/>
    </location>
</feature>
<dbReference type="AlphaFoldDB" id="A0A4S8ISN9"/>
<name>A0A4S8ISN9_MUSBA</name>
<dbReference type="Proteomes" id="UP000317650">
    <property type="component" value="Chromosome 6"/>
</dbReference>
<dbReference type="Pfam" id="PF23403">
    <property type="entry name" value="LTI65_LTI78_N"/>
    <property type="match status" value="1"/>
</dbReference>
<evidence type="ECO:0000259" key="3">
    <source>
        <dbReference type="Pfam" id="PF23403"/>
    </source>
</evidence>
<comment type="caution">
    <text evidence="4">The sequence shown here is derived from an EMBL/GenBank/DDBJ whole genome shotgun (WGS) entry which is preliminary data.</text>
</comment>
<dbReference type="InterPro" id="IPR037491">
    <property type="entry name" value="LTI78/LTI65"/>
</dbReference>
<evidence type="ECO:0000259" key="2">
    <source>
        <dbReference type="Pfam" id="PF23399"/>
    </source>
</evidence>
<dbReference type="InterPro" id="IPR057059">
    <property type="entry name" value="LTI65/LTI78_PGEED"/>
</dbReference>
<feature type="region of interest" description="Disordered" evidence="1">
    <location>
        <begin position="400"/>
        <end position="426"/>
    </location>
</feature>
<sequence length="426" mass="47099">MCMYVCMFVERERDYLLWVAEFMQSLQWSTQARLDEGWSRNATFSAPPKPPQTWQAFAAPSLLKCGAIPPCFFCELMSPLALLKSRKGIEKTQMAQSGRNRLHFLDYCPGKHHLPASNLHPHKGVSSPRGHWSAPTTPTFREFYDHEDYHHHHAKKSVLVKVKEKARKWRQMLLKKRHGQGKHNPTPPWGVSLDAGVEEEDELPRHHGASVYESETAPNAPAVDSAPANHSSPQVKSTVTQLSTTDEESETMQEDEVRSEQPASDDHLGAVKDLPIPDTTVVPAAIDKAPMKDESMDQKPAGNSNKTLSETVTEMLTPAYAAVSEATQAIASKFQGSSPRYEMVAKQVWDKGVSMKEYLMQKLEPGEEDRALCEVITGAVNPRNVSHGCAEAGAVKTREEAVSSLTGKEESEGSPIPVSTNPHAGM</sequence>
<feature type="compositionally biased region" description="Basic and acidic residues" evidence="1">
    <location>
        <begin position="400"/>
        <end position="411"/>
    </location>
</feature>
<reference evidence="4 5" key="1">
    <citation type="journal article" date="2019" name="Nat. Plants">
        <title>Genome sequencing of Musa balbisiana reveals subgenome evolution and function divergence in polyploid bananas.</title>
        <authorList>
            <person name="Yao X."/>
        </authorList>
    </citation>
    <scope>NUCLEOTIDE SEQUENCE [LARGE SCALE GENOMIC DNA]</scope>
    <source>
        <strain evidence="5">cv. DH-PKW</strain>
        <tissue evidence="4">Leaves</tissue>
    </source>
</reference>
<proteinExistence type="predicted"/>
<dbReference type="PANTHER" id="PTHR33836">
    <property type="entry name" value="LOW-TEMPERATURE-INDUCED 65 KDA PROTEIN-RELATED"/>
    <property type="match status" value="1"/>
</dbReference>
<dbReference type="EMBL" id="PYDT01000009">
    <property type="protein sequence ID" value="THU51738.1"/>
    <property type="molecule type" value="Genomic_DNA"/>
</dbReference>
<dbReference type="Pfam" id="PF23399">
    <property type="entry name" value="LTI65_PGEED"/>
    <property type="match status" value="1"/>
</dbReference>